<sequence>MKYFKTRRGYWLYLVTTFLAVFFLLLLNSLFNWKFTTFLLLAIVVIGLLNFVPISRQLKMMRRKRE</sequence>
<comment type="caution">
    <text evidence="2">The sequence shown here is derived from an EMBL/GenBank/DDBJ whole genome shotgun (WGS) entry which is preliminary data.</text>
</comment>
<keyword evidence="3" id="KW-1185">Reference proteome</keyword>
<feature type="transmembrane region" description="Helical" evidence="1">
    <location>
        <begin position="12"/>
        <end position="31"/>
    </location>
</feature>
<dbReference type="EMBL" id="JPVT01000090">
    <property type="protein sequence ID" value="KFN91526.1"/>
    <property type="molecule type" value="Genomic_DNA"/>
</dbReference>
<keyword evidence="1" id="KW-1133">Transmembrane helix</keyword>
<keyword evidence="1" id="KW-0812">Transmembrane</keyword>
<evidence type="ECO:0000256" key="1">
    <source>
        <dbReference type="SAM" id="Phobius"/>
    </source>
</evidence>
<keyword evidence="1" id="KW-0472">Membrane</keyword>
<dbReference type="PATRIC" id="fig|1302648.3.peg.961"/>
<feature type="transmembrane region" description="Helical" evidence="1">
    <location>
        <begin position="37"/>
        <end position="55"/>
    </location>
</feature>
<name>A0A091C106_9ENTE</name>
<proteinExistence type="predicted"/>
<dbReference type="Proteomes" id="UP000029381">
    <property type="component" value="Unassembled WGS sequence"/>
</dbReference>
<dbReference type="AlphaFoldDB" id="A0A091C106"/>
<evidence type="ECO:0000313" key="3">
    <source>
        <dbReference type="Proteomes" id="UP000029381"/>
    </source>
</evidence>
<evidence type="ECO:0000313" key="2">
    <source>
        <dbReference type="EMBL" id="KFN91526.1"/>
    </source>
</evidence>
<reference evidence="2 3" key="1">
    <citation type="submission" date="2014-08" db="EMBL/GenBank/DDBJ databases">
        <title>Genome sequence of Tetragenococcus muriaticus.</title>
        <authorList>
            <person name="Chuea-nongthon C."/>
            <person name="Rodtong S."/>
            <person name="Yongsawatdigul J."/>
            <person name="Steele J.L."/>
            <person name="Liu X.-y."/>
            <person name="Speers J."/>
            <person name="Glasner J.D."/>
            <person name="Neeno-Eckwall E.C."/>
        </authorList>
    </citation>
    <scope>NUCLEOTIDE SEQUENCE [LARGE SCALE GENOMIC DNA]</scope>
    <source>
        <strain evidence="2 3">3MR10-3</strain>
    </source>
</reference>
<organism evidence="2 3">
    <name type="scientific">Tetragenococcus muriaticus 3MR10-3</name>
    <dbReference type="NCBI Taxonomy" id="1302648"/>
    <lineage>
        <taxon>Bacteria</taxon>
        <taxon>Bacillati</taxon>
        <taxon>Bacillota</taxon>
        <taxon>Bacilli</taxon>
        <taxon>Lactobacillales</taxon>
        <taxon>Enterococcaceae</taxon>
        <taxon>Tetragenococcus</taxon>
    </lineage>
</organism>
<protein>
    <submittedName>
        <fullName evidence="2">Uncharacterized protein</fullName>
    </submittedName>
</protein>
<gene>
    <name evidence="2" type="ORF">TMU3MR103_0991</name>
</gene>
<accession>A0A091C106</accession>